<dbReference type="AlphaFoldDB" id="A0A813P2S6"/>
<feature type="transmembrane region" description="Helical" evidence="2">
    <location>
        <begin position="528"/>
        <end position="551"/>
    </location>
</feature>
<feature type="compositionally biased region" description="Polar residues" evidence="1">
    <location>
        <begin position="590"/>
        <end position="611"/>
    </location>
</feature>
<evidence type="ECO:0000256" key="2">
    <source>
        <dbReference type="SAM" id="Phobius"/>
    </source>
</evidence>
<dbReference type="OrthoDB" id="10377036at2759"/>
<feature type="transmembrane region" description="Helical" evidence="2">
    <location>
        <begin position="187"/>
        <end position="207"/>
    </location>
</feature>
<dbReference type="Proteomes" id="UP000663879">
    <property type="component" value="Unassembled WGS sequence"/>
</dbReference>
<dbReference type="EMBL" id="CAJNOC010000324">
    <property type="protein sequence ID" value="CAF0745081.1"/>
    <property type="molecule type" value="Genomic_DNA"/>
</dbReference>
<protein>
    <submittedName>
        <fullName evidence="4">Uncharacterized protein</fullName>
    </submittedName>
</protein>
<keyword evidence="5" id="KW-1185">Reference proteome</keyword>
<organism evidence="4 5">
    <name type="scientific">Brachionus calyciflorus</name>
    <dbReference type="NCBI Taxonomy" id="104777"/>
    <lineage>
        <taxon>Eukaryota</taxon>
        <taxon>Metazoa</taxon>
        <taxon>Spiralia</taxon>
        <taxon>Gnathifera</taxon>
        <taxon>Rotifera</taxon>
        <taxon>Eurotatoria</taxon>
        <taxon>Monogononta</taxon>
        <taxon>Pseudotrocha</taxon>
        <taxon>Ploima</taxon>
        <taxon>Brachionidae</taxon>
        <taxon>Brachionus</taxon>
    </lineage>
</organism>
<comment type="caution">
    <text evidence="4">The sequence shown here is derived from an EMBL/GenBank/DDBJ whole genome shotgun (WGS) entry which is preliminary data.</text>
</comment>
<sequence length="724" mass="83949">MRLKFLTIINFLILLSVKKSTGDLDDSSIAILMKVMLPSMFGLFSNVTDLEYKSNFKEPCTFDKLLEIFSKLPPYFDEFGKKYSKKPELMAYYSMQLASTFLVNNGSLTMECLYNMLSLQTRLHKFSIDLMDHPEKNFHLVGLFGTYMKPMMGQLKQNAMMKIIDHVDRYEKNDNLSTISLFKTLNIFYIITGLIAILSNIFLIVILKKSNRPNEKLEFPNFSNKKTSKTLINDLNFNLRKRYKTRFCFIVISICHCVYIFLNFIIMSQAGLASVALKGLTKLSIACKIAFFTFPPTTAYNIIHQLYAWLLVYIIRKHAVKLRTTRTIDLEDTSSDDENFVLNRFQDRSQVPFNVPSYPGRAKIQKNNNSLFGSKRKNLLVTIWLLILLLCYNSQNLFFYALNKLVDSNQNVIYFCAFDEEYSDYYLLMSQLVGPWLNLIFFWILPLVLGLTQILFDICFLLRIKREQEKRYIKLKNFIEWPVYAYFGIFVLTQMPFGLHQLVDLLSGAIKFPFVFPLFIQMKFSKKVGLVVFEQSLIFIGLGLDLLVWLLCDKDFKKLCIYWINKRVFCRAEKMLSDSNSDKSSSDTSVTNPSKISNVNGYESSTLTSTTSRDPKKLINIADSIKATAAIPASIQVNSNYPYEDDVKSESNGIKMIDTDQDEFDNFNDLSIEKHNLERLSEIEQDEEMDRKNMSLSNPPSFNAAISRNTYKKGVRYDHQYQNV</sequence>
<feature type="signal peptide" evidence="3">
    <location>
        <begin position="1"/>
        <end position="22"/>
    </location>
</feature>
<gene>
    <name evidence="4" type="ORF">OXX778_LOCUS3602</name>
</gene>
<feature type="chain" id="PRO_5032292588" evidence="3">
    <location>
        <begin position="23"/>
        <end position="724"/>
    </location>
</feature>
<keyword evidence="2" id="KW-0812">Transmembrane</keyword>
<evidence type="ECO:0000313" key="5">
    <source>
        <dbReference type="Proteomes" id="UP000663879"/>
    </source>
</evidence>
<evidence type="ECO:0000256" key="3">
    <source>
        <dbReference type="SAM" id="SignalP"/>
    </source>
</evidence>
<reference evidence="4" key="1">
    <citation type="submission" date="2021-02" db="EMBL/GenBank/DDBJ databases">
        <authorList>
            <person name="Nowell W R."/>
        </authorList>
    </citation>
    <scope>NUCLEOTIDE SEQUENCE</scope>
    <source>
        <strain evidence="4">Ploen Becks lab</strain>
    </source>
</reference>
<keyword evidence="2" id="KW-1133">Transmembrane helix</keyword>
<feature type="transmembrane region" description="Helical" evidence="2">
    <location>
        <begin position="436"/>
        <end position="462"/>
    </location>
</feature>
<proteinExistence type="predicted"/>
<feature type="transmembrane region" description="Helical" evidence="2">
    <location>
        <begin position="379"/>
        <end position="402"/>
    </location>
</feature>
<name>A0A813P2S6_9BILA</name>
<feature type="region of interest" description="Disordered" evidence="1">
    <location>
        <begin position="578"/>
        <end position="611"/>
    </location>
</feature>
<feature type="transmembrane region" description="Helical" evidence="2">
    <location>
        <begin position="483"/>
        <end position="499"/>
    </location>
</feature>
<feature type="transmembrane region" description="Helical" evidence="2">
    <location>
        <begin position="298"/>
        <end position="316"/>
    </location>
</feature>
<keyword evidence="2" id="KW-0472">Membrane</keyword>
<keyword evidence="3" id="KW-0732">Signal</keyword>
<evidence type="ECO:0000313" key="4">
    <source>
        <dbReference type="EMBL" id="CAF0745081.1"/>
    </source>
</evidence>
<accession>A0A813P2S6</accession>
<evidence type="ECO:0000256" key="1">
    <source>
        <dbReference type="SAM" id="MobiDB-lite"/>
    </source>
</evidence>
<feature type="transmembrane region" description="Helical" evidence="2">
    <location>
        <begin position="247"/>
        <end position="267"/>
    </location>
</feature>